<dbReference type="EMBL" id="WNWQ01000266">
    <property type="protein sequence ID" value="KAE9972322.1"/>
    <property type="molecule type" value="Genomic_DNA"/>
</dbReference>
<dbReference type="EMBL" id="WNWS01000008">
    <property type="protein sequence ID" value="KAE9988393.1"/>
    <property type="molecule type" value="Genomic_DNA"/>
</dbReference>
<proteinExistence type="predicted"/>
<evidence type="ECO:0000313" key="5">
    <source>
        <dbReference type="Proteomes" id="UP000447873"/>
    </source>
</evidence>
<evidence type="ECO:0000313" key="3">
    <source>
        <dbReference type="EMBL" id="KAE9988393.1"/>
    </source>
</evidence>
<name>A0A8H3UMW7_VENIN</name>
<dbReference type="Proteomes" id="UP000433883">
    <property type="component" value="Unassembled WGS sequence"/>
</dbReference>
<dbReference type="Proteomes" id="UP000490939">
    <property type="component" value="Unassembled WGS sequence"/>
</dbReference>
<protein>
    <submittedName>
        <fullName evidence="1">Uncharacterized protein</fullName>
    </submittedName>
</protein>
<dbReference type="AlphaFoldDB" id="A0A8H3UMW7"/>
<organism evidence="1 4">
    <name type="scientific">Venturia inaequalis</name>
    <name type="common">Apple scab fungus</name>
    <dbReference type="NCBI Taxonomy" id="5025"/>
    <lineage>
        <taxon>Eukaryota</taxon>
        <taxon>Fungi</taxon>
        <taxon>Dikarya</taxon>
        <taxon>Ascomycota</taxon>
        <taxon>Pezizomycotina</taxon>
        <taxon>Dothideomycetes</taxon>
        <taxon>Pleosporomycetidae</taxon>
        <taxon>Venturiales</taxon>
        <taxon>Venturiaceae</taxon>
        <taxon>Venturia</taxon>
    </lineage>
</organism>
<sequence length="173" mass="19740">MAPNKKRLYIALYPSGVTGNEERRYHWGFLIGPKEEKSINTPGVRCHVKNHPLTGWTYEEKDVNDVQSTNTLLARIVIAKVEREQRLIELLRNVPVVNGDPNWRCRTWIAQALAEIAKDGNCVGSSQLNWETIEEFARQYVAQKTASGRYTKADDMLKPKPTYDLIKGKESVP</sequence>
<dbReference type="Pfam" id="PF21858">
    <property type="entry name" value="DUF6914"/>
    <property type="match status" value="1"/>
</dbReference>
<comment type="caution">
    <text evidence="1">The sequence shown here is derived from an EMBL/GenBank/DDBJ whole genome shotgun (WGS) entry which is preliminary data.</text>
</comment>
<evidence type="ECO:0000313" key="4">
    <source>
        <dbReference type="Proteomes" id="UP000433883"/>
    </source>
</evidence>
<accession>A0A8H3UMW7</accession>
<evidence type="ECO:0000313" key="2">
    <source>
        <dbReference type="EMBL" id="KAE9979993.1"/>
    </source>
</evidence>
<keyword evidence="6" id="KW-1185">Reference proteome</keyword>
<evidence type="ECO:0000313" key="6">
    <source>
        <dbReference type="Proteomes" id="UP000490939"/>
    </source>
</evidence>
<reference evidence="1 4" key="1">
    <citation type="submission" date="2019-11" db="EMBL/GenBank/DDBJ databases">
        <title>Venturia inaequalis Genome Resource.</title>
        <authorList>
            <person name="Lichtner F.J."/>
        </authorList>
    </citation>
    <scope>NUCLEOTIDE SEQUENCE [LARGE SCALE GENOMIC DNA]</scope>
    <source>
        <strain evidence="3 5">120213</strain>
        <strain evidence="1">Bline_iso_100314</strain>
        <strain evidence="2 6">DMI_063113</strain>
    </source>
</reference>
<dbReference type="InterPro" id="IPR054208">
    <property type="entry name" value="DUF6914"/>
</dbReference>
<evidence type="ECO:0000313" key="1">
    <source>
        <dbReference type="EMBL" id="KAE9972322.1"/>
    </source>
</evidence>
<gene>
    <name evidence="1" type="ORF">BLS_004073</name>
    <name evidence="2" type="ORF">EG327_006727</name>
    <name evidence="3" type="ORF">EG328_011153</name>
</gene>
<dbReference type="EMBL" id="WNWR01000399">
    <property type="protein sequence ID" value="KAE9979993.1"/>
    <property type="molecule type" value="Genomic_DNA"/>
</dbReference>
<dbReference type="Proteomes" id="UP000447873">
    <property type="component" value="Unassembled WGS sequence"/>
</dbReference>
<dbReference type="OrthoDB" id="2679825at2759"/>